<reference evidence="1 2" key="1">
    <citation type="submission" date="2016-03" db="EMBL/GenBank/DDBJ databases">
        <title>Comparative genomics of 54 Lactobacillus plantarum strains reveals genomic uncoupling from niche constraints.</title>
        <authorList>
            <person name="Martino M.E."/>
        </authorList>
    </citation>
    <scope>NUCLEOTIDE SEQUENCE [LARGE SCALE GENOMIC DNA]</scope>
    <source>
        <strain evidence="1 2">Nizo2260</strain>
    </source>
</reference>
<name>A0AB34XZL3_LACPN</name>
<accession>A0AB34XZL3</accession>
<dbReference type="RefSeq" id="WP_222848477.1">
    <property type="nucleotide sequence ID" value="NZ_JAIWJI010000007.1"/>
</dbReference>
<proteinExistence type="predicted"/>
<dbReference type="AlphaFoldDB" id="A0AB34XZL3"/>
<gene>
    <name evidence="1" type="ORF">Nizo2260_2710</name>
</gene>
<evidence type="ECO:0000313" key="2">
    <source>
        <dbReference type="Proteomes" id="UP000076989"/>
    </source>
</evidence>
<protein>
    <submittedName>
        <fullName evidence="1">Uncharacterized protein</fullName>
    </submittedName>
</protein>
<dbReference type="EMBL" id="LUWI01000035">
    <property type="protein sequence ID" value="KZU01903.1"/>
    <property type="molecule type" value="Genomic_DNA"/>
</dbReference>
<sequence>MADFELKKWHVLIIVNASCFRWLPVSKYADLSVKWTGIALLMTLTENGVKSTNNASAGVICGAVVIETGSQSNNDVTASDDSSIVIY</sequence>
<evidence type="ECO:0000313" key="1">
    <source>
        <dbReference type="EMBL" id="KZU01903.1"/>
    </source>
</evidence>
<organism evidence="1 2">
    <name type="scientific">Lactiplantibacillus plantarum</name>
    <name type="common">Lactobacillus plantarum</name>
    <dbReference type="NCBI Taxonomy" id="1590"/>
    <lineage>
        <taxon>Bacteria</taxon>
        <taxon>Bacillati</taxon>
        <taxon>Bacillota</taxon>
        <taxon>Bacilli</taxon>
        <taxon>Lactobacillales</taxon>
        <taxon>Lactobacillaceae</taxon>
        <taxon>Lactiplantibacillus</taxon>
    </lineage>
</organism>
<dbReference type="Proteomes" id="UP000076989">
    <property type="component" value="Unassembled WGS sequence"/>
</dbReference>
<comment type="caution">
    <text evidence="1">The sequence shown here is derived from an EMBL/GenBank/DDBJ whole genome shotgun (WGS) entry which is preliminary data.</text>
</comment>